<dbReference type="Proteomes" id="UP000298458">
    <property type="component" value="Unassembled WGS sequence"/>
</dbReference>
<evidence type="ECO:0000256" key="1">
    <source>
        <dbReference type="ARBA" id="ARBA00022670"/>
    </source>
</evidence>
<evidence type="ECO:0000256" key="6">
    <source>
        <dbReference type="RuleBase" id="RU003983"/>
    </source>
</evidence>
<reference evidence="9" key="1">
    <citation type="journal article" date="2019" name="PLoS Negl. Trop. Dis.">
        <title>Revisiting the worldwide diversity of Leptospira species in the environment.</title>
        <authorList>
            <person name="Vincent A.T."/>
            <person name="Schiettekatte O."/>
            <person name="Bourhy P."/>
            <person name="Veyrier F.J."/>
            <person name="Picardeau M."/>
        </authorList>
    </citation>
    <scope>NUCLEOTIDE SEQUENCE [LARGE SCALE GENOMIC DNA]</scope>
    <source>
        <strain evidence="9">SSW15</strain>
    </source>
</reference>
<evidence type="ECO:0000259" key="8">
    <source>
        <dbReference type="Pfam" id="PF01435"/>
    </source>
</evidence>
<keyword evidence="1 6" id="KW-0645">Protease</keyword>
<dbReference type="InterPro" id="IPR051156">
    <property type="entry name" value="Mito/Outer_Membr_Metalloprot"/>
</dbReference>
<accession>A0A4R9GKL5</accession>
<dbReference type="Pfam" id="PF01435">
    <property type="entry name" value="Peptidase_M48"/>
    <property type="match status" value="1"/>
</dbReference>
<gene>
    <name evidence="9" type="ORF">EHO60_00725</name>
</gene>
<comment type="similarity">
    <text evidence="6">Belongs to the peptidase M48 family.</text>
</comment>
<keyword evidence="2" id="KW-0479">Metal-binding</keyword>
<name>A0A4R9GKL5_9LEPT</name>
<evidence type="ECO:0000256" key="7">
    <source>
        <dbReference type="SAM" id="SignalP"/>
    </source>
</evidence>
<comment type="caution">
    <text evidence="9">The sequence shown here is derived from an EMBL/GenBank/DDBJ whole genome shotgun (WGS) entry which is preliminary data.</text>
</comment>
<keyword evidence="3 6" id="KW-0378">Hydrolase</keyword>
<comment type="cofactor">
    <cofactor evidence="6">
        <name>Zn(2+)</name>
        <dbReference type="ChEBI" id="CHEBI:29105"/>
    </cofactor>
    <text evidence="6">Binds 1 zinc ion per subunit.</text>
</comment>
<feature type="chain" id="PRO_5020970472" evidence="7">
    <location>
        <begin position="24"/>
        <end position="294"/>
    </location>
</feature>
<dbReference type="Gene3D" id="3.30.2010.10">
    <property type="entry name" value="Metalloproteases ('zincins'), catalytic domain"/>
    <property type="match status" value="1"/>
</dbReference>
<dbReference type="GO" id="GO:0046872">
    <property type="term" value="F:metal ion binding"/>
    <property type="evidence" value="ECO:0007669"/>
    <property type="project" value="UniProtKB-KW"/>
</dbReference>
<sequence>MNSRRFAFSFVLCLGLFFNSCGWVVETAFPITLDEFLGKQFYDAAVQGKEGMHVMRNEKLRVYVQDVASRVLKAKEIRFKQEFPYKVTILNDDSVINAVCAPGGYIFVYTGLLHFIKDEATLAGILAHEIAHAEKRHSMKQLSSSIATYFAIYLVLAYVLGPDLAQHASGMASISSNLLSLANSRGAEEEADALGFQYMRATPYYPGASANFFREIKLWRQKHSGDKEDSLPLGKYLSTHPMDDDRIADNEKRLKAAGIGEPKPESFFRERYREKIRTLLGGKEGEESVSEDGL</sequence>
<feature type="signal peptide" evidence="7">
    <location>
        <begin position="1"/>
        <end position="23"/>
    </location>
</feature>
<dbReference type="GO" id="GO:0004222">
    <property type="term" value="F:metalloendopeptidase activity"/>
    <property type="evidence" value="ECO:0007669"/>
    <property type="project" value="InterPro"/>
</dbReference>
<keyword evidence="10" id="KW-1185">Reference proteome</keyword>
<evidence type="ECO:0000256" key="5">
    <source>
        <dbReference type="ARBA" id="ARBA00023049"/>
    </source>
</evidence>
<protein>
    <submittedName>
        <fullName evidence="9">Peptidase M48</fullName>
    </submittedName>
</protein>
<dbReference type="OrthoDB" id="9810445at2"/>
<dbReference type="PANTHER" id="PTHR22726:SF1">
    <property type="entry name" value="METALLOENDOPEPTIDASE OMA1, MITOCHONDRIAL"/>
    <property type="match status" value="1"/>
</dbReference>
<dbReference type="PANTHER" id="PTHR22726">
    <property type="entry name" value="METALLOENDOPEPTIDASE OMA1"/>
    <property type="match status" value="1"/>
</dbReference>
<dbReference type="GO" id="GO:0016020">
    <property type="term" value="C:membrane"/>
    <property type="evidence" value="ECO:0007669"/>
    <property type="project" value="TreeGrafter"/>
</dbReference>
<evidence type="ECO:0000313" key="9">
    <source>
        <dbReference type="EMBL" id="TGK13911.1"/>
    </source>
</evidence>
<proteinExistence type="inferred from homology"/>
<dbReference type="AlphaFoldDB" id="A0A4R9GKL5"/>
<keyword evidence="4 6" id="KW-0862">Zinc</keyword>
<dbReference type="InterPro" id="IPR001915">
    <property type="entry name" value="Peptidase_M48"/>
</dbReference>
<organism evidence="9 10">
    <name type="scientific">Leptospira fletcheri</name>
    <dbReference type="NCBI Taxonomy" id="2484981"/>
    <lineage>
        <taxon>Bacteria</taxon>
        <taxon>Pseudomonadati</taxon>
        <taxon>Spirochaetota</taxon>
        <taxon>Spirochaetia</taxon>
        <taxon>Leptospirales</taxon>
        <taxon>Leptospiraceae</taxon>
        <taxon>Leptospira</taxon>
    </lineage>
</organism>
<dbReference type="RefSeq" id="WP_135766252.1">
    <property type="nucleotide sequence ID" value="NZ_RQET01000001.1"/>
</dbReference>
<dbReference type="GO" id="GO:0051603">
    <property type="term" value="P:proteolysis involved in protein catabolic process"/>
    <property type="evidence" value="ECO:0007669"/>
    <property type="project" value="TreeGrafter"/>
</dbReference>
<evidence type="ECO:0000313" key="10">
    <source>
        <dbReference type="Proteomes" id="UP000298458"/>
    </source>
</evidence>
<evidence type="ECO:0000256" key="4">
    <source>
        <dbReference type="ARBA" id="ARBA00022833"/>
    </source>
</evidence>
<evidence type="ECO:0000256" key="3">
    <source>
        <dbReference type="ARBA" id="ARBA00022801"/>
    </source>
</evidence>
<keyword evidence="5 6" id="KW-0482">Metalloprotease</keyword>
<evidence type="ECO:0000256" key="2">
    <source>
        <dbReference type="ARBA" id="ARBA00022723"/>
    </source>
</evidence>
<dbReference type="EMBL" id="RQET01000001">
    <property type="protein sequence ID" value="TGK13911.1"/>
    <property type="molecule type" value="Genomic_DNA"/>
</dbReference>
<keyword evidence="7" id="KW-0732">Signal</keyword>
<feature type="domain" description="Peptidase M48" evidence="8">
    <location>
        <begin position="63"/>
        <end position="249"/>
    </location>
</feature>